<organism evidence="1 2">
    <name type="scientific">Ensete ventricosum</name>
    <name type="common">Abyssinian banana</name>
    <name type="synonym">Musa ensete</name>
    <dbReference type="NCBI Taxonomy" id="4639"/>
    <lineage>
        <taxon>Eukaryota</taxon>
        <taxon>Viridiplantae</taxon>
        <taxon>Streptophyta</taxon>
        <taxon>Embryophyta</taxon>
        <taxon>Tracheophyta</taxon>
        <taxon>Spermatophyta</taxon>
        <taxon>Magnoliopsida</taxon>
        <taxon>Liliopsida</taxon>
        <taxon>Zingiberales</taxon>
        <taxon>Musaceae</taxon>
        <taxon>Ensete</taxon>
    </lineage>
</organism>
<comment type="caution">
    <text evidence="1">The sequence shown here is derived from an EMBL/GenBank/DDBJ whole genome shotgun (WGS) entry which is preliminary data.</text>
</comment>
<reference evidence="1 2" key="1">
    <citation type="journal article" date="2014" name="Agronomy (Basel)">
        <title>A Draft Genome Sequence for Ensete ventricosum, the Drought-Tolerant Tree Against Hunger.</title>
        <authorList>
            <person name="Harrison J."/>
            <person name="Moore K.A."/>
            <person name="Paszkiewicz K."/>
            <person name="Jones T."/>
            <person name="Grant M."/>
            <person name="Ambacheew D."/>
            <person name="Muzemil S."/>
            <person name="Studholme D.J."/>
        </authorList>
    </citation>
    <scope>NUCLEOTIDE SEQUENCE [LARGE SCALE GENOMIC DNA]</scope>
</reference>
<evidence type="ECO:0000313" key="1">
    <source>
        <dbReference type="EMBL" id="RRT67450.1"/>
    </source>
</evidence>
<gene>
    <name evidence="1" type="ORF">B296_00010236</name>
</gene>
<dbReference type="AlphaFoldDB" id="A0A426ZU29"/>
<dbReference type="EMBL" id="AMZH03005041">
    <property type="protein sequence ID" value="RRT67450.1"/>
    <property type="molecule type" value="Genomic_DNA"/>
</dbReference>
<name>A0A426ZU29_ENSVE</name>
<sequence length="154" mass="17889">MNKNEKTQTYIEHPLYVFVRDNTGRHFFSPRVEKKSPVGDGSRRRFFASGRRIVRAILCPWATDNAREEQRWTLDFSSPSSSFSLPQLILPETDRRWSKSIIANRFQVVTGRKQLQSVVPRSSGRSAYRSTDGSECTALYERYRSVLHSLVWSD</sequence>
<accession>A0A426ZU29</accession>
<proteinExistence type="predicted"/>
<evidence type="ECO:0000313" key="2">
    <source>
        <dbReference type="Proteomes" id="UP000287651"/>
    </source>
</evidence>
<protein>
    <submittedName>
        <fullName evidence="1">Uncharacterized protein</fullName>
    </submittedName>
</protein>
<dbReference type="Proteomes" id="UP000287651">
    <property type="component" value="Unassembled WGS sequence"/>
</dbReference>